<keyword evidence="2" id="KW-1185">Reference proteome</keyword>
<comment type="caution">
    <text evidence="1">The sequence shown here is derived from an EMBL/GenBank/DDBJ whole genome shotgun (WGS) entry which is preliminary data.</text>
</comment>
<sequence length="329" mass="37463">MRMVLHLFVWVFLALAIRVHGQQEGFLSIDCGIAGDLSYTDDTTQMLYTSGTKFIDTGTNKEIAATYMTQTLPRQFQNLRIFPDGTRNCYTLTPVIKSNRYLLRASFMYGNYDGLDQPPQFDAYLGVDRWEIDLPSNSSLYVATESQSLQLYTRLDPGSTSGKRIRYPDDDYDRIWSPWVENFWTPIKTSFSINLRKDVGYQPALAVMNTAAMPTNTSANLSFYFPTSNVDPRLQYHVFLHFAELEQLQNNQSREFNFSLDGKYALGPFSPKYLSVNTKFTTSPLSGRDQHVDDLYKTTSSTLPPILNAVEVFIVKQQKSPTDGQDGKL</sequence>
<evidence type="ECO:0000313" key="1">
    <source>
        <dbReference type="EMBL" id="KAJ8638583.1"/>
    </source>
</evidence>
<name>A0ACC2LZF4_PERAE</name>
<evidence type="ECO:0000313" key="2">
    <source>
        <dbReference type="Proteomes" id="UP001234297"/>
    </source>
</evidence>
<accession>A0ACC2LZF4</accession>
<gene>
    <name evidence="1" type="ORF">MRB53_012850</name>
</gene>
<organism evidence="1 2">
    <name type="scientific">Persea americana</name>
    <name type="common">Avocado</name>
    <dbReference type="NCBI Taxonomy" id="3435"/>
    <lineage>
        <taxon>Eukaryota</taxon>
        <taxon>Viridiplantae</taxon>
        <taxon>Streptophyta</taxon>
        <taxon>Embryophyta</taxon>
        <taxon>Tracheophyta</taxon>
        <taxon>Spermatophyta</taxon>
        <taxon>Magnoliopsida</taxon>
        <taxon>Magnoliidae</taxon>
        <taxon>Laurales</taxon>
        <taxon>Lauraceae</taxon>
        <taxon>Persea</taxon>
    </lineage>
</organism>
<dbReference type="EMBL" id="CM056811">
    <property type="protein sequence ID" value="KAJ8638583.1"/>
    <property type="molecule type" value="Genomic_DNA"/>
</dbReference>
<protein>
    <submittedName>
        <fullName evidence="1">Uncharacterized protein</fullName>
    </submittedName>
</protein>
<proteinExistence type="predicted"/>
<reference evidence="1 2" key="1">
    <citation type="journal article" date="2022" name="Hortic Res">
        <title>A haplotype resolved chromosomal level avocado genome allows analysis of novel avocado genes.</title>
        <authorList>
            <person name="Nath O."/>
            <person name="Fletcher S.J."/>
            <person name="Hayward A."/>
            <person name="Shaw L.M."/>
            <person name="Masouleh A.K."/>
            <person name="Furtado A."/>
            <person name="Henry R.J."/>
            <person name="Mitter N."/>
        </authorList>
    </citation>
    <scope>NUCLEOTIDE SEQUENCE [LARGE SCALE GENOMIC DNA]</scope>
    <source>
        <strain evidence="2">cv. Hass</strain>
    </source>
</reference>
<dbReference type="Proteomes" id="UP001234297">
    <property type="component" value="Chromosome 3"/>
</dbReference>